<dbReference type="Pfam" id="PF08241">
    <property type="entry name" value="Methyltransf_11"/>
    <property type="match status" value="1"/>
</dbReference>
<feature type="domain" description="Methyltransferase type 11" evidence="1">
    <location>
        <begin position="42"/>
        <end position="134"/>
    </location>
</feature>
<dbReference type="InterPro" id="IPR029063">
    <property type="entry name" value="SAM-dependent_MTases_sf"/>
</dbReference>
<dbReference type="SUPFAM" id="SSF53335">
    <property type="entry name" value="S-adenosyl-L-methionine-dependent methyltransferases"/>
    <property type="match status" value="1"/>
</dbReference>
<comment type="caution">
    <text evidence="2">The sequence shown here is derived from an EMBL/GenBank/DDBJ whole genome shotgun (WGS) entry which is preliminary data.</text>
</comment>
<dbReference type="Proteomes" id="UP000539175">
    <property type="component" value="Unassembled WGS sequence"/>
</dbReference>
<dbReference type="PANTHER" id="PTHR42912">
    <property type="entry name" value="METHYLTRANSFERASE"/>
    <property type="match status" value="1"/>
</dbReference>
<dbReference type="InterPro" id="IPR013216">
    <property type="entry name" value="Methyltransf_11"/>
</dbReference>
<dbReference type="EMBL" id="JACIIZ010000017">
    <property type="protein sequence ID" value="MBB6254441.1"/>
    <property type="molecule type" value="Genomic_DNA"/>
</dbReference>
<evidence type="ECO:0000259" key="1">
    <source>
        <dbReference type="Pfam" id="PF08241"/>
    </source>
</evidence>
<gene>
    <name evidence="2" type="ORF">FHS74_005030</name>
</gene>
<protein>
    <submittedName>
        <fullName evidence="2">Ubiquinone/menaquinone biosynthesis C-methylase UbiE</fullName>
    </submittedName>
</protein>
<keyword evidence="2" id="KW-0808">Transferase</keyword>
<dbReference type="GO" id="GO:0032259">
    <property type="term" value="P:methylation"/>
    <property type="evidence" value="ECO:0007669"/>
    <property type="project" value="UniProtKB-KW"/>
</dbReference>
<keyword evidence="3" id="KW-1185">Reference proteome</keyword>
<evidence type="ECO:0000313" key="3">
    <source>
        <dbReference type="Proteomes" id="UP000539175"/>
    </source>
</evidence>
<accession>A0A7X0B3S0</accession>
<keyword evidence="2" id="KW-0489">Methyltransferase</keyword>
<dbReference type="GO" id="GO:0008757">
    <property type="term" value="F:S-adenosylmethionine-dependent methyltransferase activity"/>
    <property type="evidence" value="ECO:0007669"/>
    <property type="project" value="InterPro"/>
</dbReference>
<reference evidence="2 3" key="1">
    <citation type="submission" date="2020-08" db="EMBL/GenBank/DDBJ databases">
        <title>Genomic Encyclopedia of Type Strains, Phase IV (KMG-IV): sequencing the most valuable type-strain genomes for metagenomic binning, comparative biology and taxonomic classification.</title>
        <authorList>
            <person name="Goeker M."/>
        </authorList>
    </citation>
    <scope>NUCLEOTIDE SEQUENCE [LARGE SCALE GENOMIC DNA]</scope>
    <source>
        <strain evidence="2 3">DSM 22198</strain>
    </source>
</reference>
<dbReference type="InterPro" id="IPR050508">
    <property type="entry name" value="Methyltransf_Superfamily"/>
</dbReference>
<name>A0A7X0B3S0_9PROT</name>
<dbReference type="Gene3D" id="3.40.50.150">
    <property type="entry name" value="Vaccinia Virus protein VP39"/>
    <property type="match status" value="1"/>
</dbReference>
<keyword evidence="2" id="KW-0830">Ubiquinone</keyword>
<organism evidence="2 3">
    <name type="scientific">Nitrospirillum iridis</name>
    <dbReference type="NCBI Taxonomy" id="765888"/>
    <lineage>
        <taxon>Bacteria</taxon>
        <taxon>Pseudomonadati</taxon>
        <taxon>Pseudomonadota</taxon>
        <taxon>Alphaproteobacteria</taxon>
        <taxon>Rhodospirillales</taxon>
        <taxon>Azospirillaceae</taxon>
        <taxon>Nitrospirillum</taxon>
    </lineage>
</organism>
<dbReference type="PANTHER" id="PTHR42912:SF93">
    <property type="entry name" value="N6-ADENOSINE-METHYLTRANSFERASE TMT1A"/>
    <property type="match status" value="1"/>
</dbReference>
<evidence type="ECO:0000313" key="2">
    <source>
        <dbReference type="EMBL" id="MBB6254441.1"/>
    </source>
</evidence>
<dbReference type="CDD" id="cd02440">
    <property type="entry name" value="AdoMet_MTases"/>
    <property type="match status" value="1"/>
</dbReference>
<dbReference type="AlphaFoldDB" id="A0A7X0B3S0"/>
<dbReference type="RefSeq" id="WP_184806857.1">
    <property type="nucleotide sequence ID" value="NZ_JACIIZ010000017.1"/>
</dbReference>
<sequence length="244" mass="26931">MDAIEYALMDGADGTMWWYRCLHEWVTLFLGRHLTTAAPVLLDAGCGTGGLMVRLRQAWPQATLYGVDLSFQACERTRRKGADSVAVASVNHLPFADNSLDVIISTDILCHAGVIEAQALAEVFRCLKPGGVCLVNLPAYDWLMADHDRRVHTVRRTTTGRLRRQMETAGLRPLFTTYWNTILFPLMVLRRKLLSSGRATSDVGAFRGPVNQAFTVLCGLERVFLRRGIALPFGGSALALAVKP</sequence>
<proteinExistence type="predicted"/>